<sequence>MRDVLARLLAFVSVVRLGWRVTYYEGISLTSSLTEAGEADAVAVLTAYFSPLSGKDTGFTGGVWDTFDPSGTRAASGNTFTSDDLLACSFLSAPIHPRSAIELVDSQRRRFEVLLEQVGPDLDFVTLASTDVEPFTSVRTLYRALIALPFVGETRATKLLARKRPRLVPIVDSVIKQAVFGGANSQWRPLHAALTAQESLLWNRLLHLRQASGLSECVTPLRIFDVLAWMDGSGNTRRVLEGQSILREAPSQED</sequence>
<organism evidence="1 2">
    <name type="scientific">Ornithinimicrobium avium</name>
    <dbReference type="NCBI Taxonomy" id="2283195"/>
    <lineage>
        <taxon>Bacteria</taxon>
        <taxon>Bacillati</taxon>
        <taxon>Actinomycetota</taxon>
        <taxon>Actinomycetes</taxon>
        <taxon>Micrococcales</taxon>
        <taxon>Ornithinimicrobiaceae</taxon>
        <taxon>Ornithinimicrobium</taxon>
    </lineage>
</organism>
<dbReference type="Proteomes" id="UP000253790">
    <property type="component" value="Chromosome"/>
</dbReference>
<dbReference type="EMBL" id="CP031229">
    <property type="protein sequence ID" value="AXH96616.1"/>
    <property type="molecule type" value="Genomic_DNA"/>
</dbReference>
<keyword evidence="2" id="KW-1185">Reference proteome</keyword>
<dbReference type="KEGG" id="orn:DV701_11225"/>
<protein>
    <submittedName>
        <fullName evidence="1">Uncharacterized protein</fullName>
    </submittedName>
</protein>
<dbReference type="AlphaFoldDB" id="A0A345NNK8"/>
<name>A0A345NNK8_9MICO</name>
<evidence type="ECO:0000313" key="1">
    <source>
        <dbReference type="EMBL" id="AXH96616.1"/>
    </source>
</evidence>
<dbReference type="OrthoDB" id="5178186at2"/>
<gene>
    <name evidence="1" type="ORF">DV701_11225</name>
</gene>
<dbReference type="InterPro" id="IPR046275">
    <property type="entry name" value="DUF6308"/>
</dbReference>
<evidence type="ECO:0000313" key="2">
    <source>
        <dbReference type="Proteomes" id="UP000253790"/>
    </source>
</evidence>
<dbReference type="Pfam" id="PF19827">
    <property type="entry name" value="DUF6308"/>
    <property type="match status" value="1"/>
</dbReference>
<proteinExistence type="predicted"/>
<accession>A0A345NNK8</accession>
<reference evidence="1 2" key="1">
    <citation type="submission" date="2018-07" db="EMBL/GenBank/DDBJ databases">
        <title>Complete genome sequencing of Ornithinimicrobium sp. AMA3305.</title>
        <authorList>
            <person name="Bae J.-W."/>
        </authorList>
    </citation>
    <scope>NUCLEOTIDE SEQUENCE [LARGE SCALE GENOMIC DNA]</scope>
    <source>
        <strain evidence="1 2">AMA3305</strain>
    </source>
</reference>